<organism evidence="1 2">
    <name type="scientific">Persea americana</name>
    <name type="common">Avocado</name>
    <dbReference type="NCBI Taxonomy" id="3435"/>
    <lineage>
        <taxon>Eukaryota</taxon>
        <taxon>Viridiplantae</taxon>
        <taxon>Streptophyta</taxon>
        <taxon>Embryophyta</taxon>
        <taxon>Tracheophyta</taxon>
        <taxon>Spermatophyta</taxon>
        <taxon>Magnoliopsida</taxon>
        <taxon>Magnoliidae</taxon>
        <taxon>Laurales</taxon>
        <taxon>Lauraceae</taxon>
        <taxon>Persea</taxon>
    </lineage>
</organism>
<dbReference type="Proteomes" id="UP001234297">
    <property type="component" value="Chromosome 6"/>
</dbReference>
<protein>
    <submittedName>
        <fullName evidence="1">Uncharacterized protein</fullName>
    </submittedName>
</protein>
<reference evidence="1 2" key="1">
    <citation type="journal article" date="2022" name="Hortic Res">
        <title>A haplotype resolved chromosomal level avocado genome allows analysis of novel avocado genes.</title>
        <authorList>
            <person name="Nath O."/>
            <person name="Fletcher S.J."/>
            <person name="Hayward A."/>
            <person name="Shaw L.M."/>
            <person name="Masouleh A.K."/>
            <person name="Furtado A."/>
            <person name="Henry R.J."/>
            <person name="Mitter N."/>
        </authorList>
    </citation>
    <scope>NUCLEOTIDE SEQUENCE [LARGE SCALE GENOMIC DNA]</scope>
    <source>
        <strain evidence="2">cv. Hass</strain>
    </source>
</reference>
<proteinExistence type="predicted"/>
<gene>
    <name evidence="1" type="ORF">MRB53_019201</name>
</gene>
<evidence type="ECO:0000313" key="2">
    <source>
        <dbReference type="Proteomes" id="UP001234297"/>
    </source>
</evidence>
<dbReference type="EMBL" id="CM056814">
    <property type="protein sequence ID" value="KAJ8625894.1"/>
    <property type="molecule type" value="Genomic_DNA"/>
</dbReference>
<keyword evidence="2" id="KW-1185">Reference proteome</keyword>
<sequence>MTVFILGPRPHWVRQLKSKLFKVNAVSIYQKTLTIGQPRNRQAEAGINLGFSNRISDKKEGSVTIPTSGAELLCPSSPEPEKGITAGFALPSCHAASCRKLYLSSSSPLVRSASALSKKTTAGKVETRRSGSLQRNKLGFLGSHSSGEEDRSPPTAAGASYRYSLPPPIPCVGEGEKKKSYSRVSVL</sequence>
<comment type="caution">
    <text evidence="1">The sequence shown here is derived from an EMBL/GenBank/DDBJ whole genome shotgun (WGS) entry which is preliminary data.</text>
</comment>
<name>A0ACC2KXE6_PERAE</name>
<accession>A0ACC2KXE6</accession>
<evidence type="ECO:0000313" key="1">
    <source>
        <dbReference type="EMBL" id="KAJ8625894.1"/>
    </source>
</evidence>